<dbReference type="STRING" id="393003.SAMN05660461_4326"/>
<accession>A0A1T5P6W3</accession>
<evidence type="ECO:0000313" key="3">
    <source>
        <dbReference type="Proteomes" id="UP000190166"/>
    </source>
</evidence>
<protein>
    <recommendedName>
        <fullName evidence="1">HTH cro/C1-type domain-containing protein</fullName>
    </recommendedName>
</protein>
<dbReference type="PROSITE" id="PS50943">
    <property type="entry name" value="HTH_CROC1"/>
    <property type="match status" value="1"/>
</dbReference>
<dbReference type="Gene3D" id="1.10.260.40">
    <property type="entry name" value="lambda repressor-like DNA-binding domains"/>
    <property type="match status" value="1"/>
</dbReference>
<dbReference type="Proteomes" id="UP000190166">
    <property type="component" value="Unassembled WGS sequence"/>
</dbReference>
<reference evidence="2 3" key="1">
    <citation type="submission" date="2017-02" db="EMBL/GenBank/DDBJ databases">
        <authorList>
            <person name="Peterson S.W."/>
        </authorList>
    </citation>
    <scope>NUCLEOTIDE SEQUENCE [LARGE SCALE GENOMIC DNA]</scope>
    <source>
        <strain evidence="2 3">DSM 18108</strain>
    </source>
</reference>
<dbReference type="EMBL" id="FUZZ01000003">
    <property type="protein sequence ID" value="SKD08442.1"/>
    <property type="molecule type" value="Genomic_DNA"/>
</dbReference>
<gene>
    <name evidence="2" type="ORF">SAMN05660461_4326</name>
</gene>
<dbReference type="GO" id="GO:0003677">
    <property type="term" value="F:DNA binding"/>
    <property type="evidence" value="ECO:0007669"/>
    <property type="project" value="InterPro"/>
</dbReference>
<dbReference type="AlphaFoldDB" id="A0A1T5P6W3"/>
<evidence type="ECO:0000259" key="1">
    <source>
        <dbReference type="PROSITE" id="PS50943"/>
    </source>
</evidence>
<sequence>MDSKKKNTEKVQLDPDDQLAKLGARIKDLRIKAGYTSYEYFAYEHNIPRAQFGRYEQGKDLRFSSLVKVVNAFGMTLNEFFSEGF</sequence>
<dbReference type="RefSeq" id="WP_079471588.1">
    <property type="nucleotide sequence ID" value="NZ_FUZZ01000003.1"/>
</dbReference>
<evidence type="ECO:0000313" key="2">
    <source>
        <dbReference type="EMBL" id="SKD08442.1"/>
    </source>
</evidence>
<dbReference type="SUPFAM" id="SSF47413">
    <property type="entry name" value="lambda repressor-like DNA-binding domains"/>
    <property type="match status" value="1"/>
</dbReference>
<keyword evidence="3" id="KW-1185">Reference proteome</keyword>
<dbReference type="SMART" id="SM00530">
    <property type="entry name" value="HTH_XRE"/>
    <property type="match status" value="1"/>
</dbReference>
<dbReference type="InterPro" id="IPR001387">
    <property type="entry name" value="Cro/C1-type_HTH"/>
</dbReference>
<organism evidence="2 3">
    <name type="scientific">Chitinophaga ginsengisegetis</name>
    <dbReference type="NCBI Taxonomy" id="393003"/>
    <lineage>
        <taxon>Bacteria</taxon>
        <taxon>Pseudomonadati</taxon>
        <taxon>Bacteroidota</taxon>
        <taxon>Chitinophagia</taxon>
        <taxon>Chitinophagales</taxon>
        <taxon>Chitinophagaceae</taxon>
        <taxon>Chitinophaga</taxon>
    </lineage>
</organism>
<proteinExistence type="predicted"/>
<name>A0A1T5P6W3_9BACT</name>
<dbReference type="InterPro" id="IPR010982">
    <property type="entry name" value="Lambda_DNA-bd_dom_sf"/>
</dbReference>
<feature type="domain" description="HTH cro/C1-type" evidence="1">
    <location>
        <begin position="26"/>
        <end position="80"/>
    </location>
</feature>